<dbReference type="Pfam" id="PF00239">
    <property type="entry name" value="Resolvase"/>
    <property type="match status" value="1"/>
</dbReference>
<dbReference type="GO" id="GO:0000150">
    <property type="term" value="F:DNA strand exchange activity"/>
    <property type="evidence" value="ECO:0007669"/>
    <property type="project" value="InterPro"/>
</dbReference>
<name>A0A2S5DQJ9_9BURK</name>
<evidence type="ECO:0000256" key="2">
    <source>
        <dbReference type="SAM" id="MobiDB-lite"/>
    </source>
</evidence>
<comment type="similarity">
    <text evidence="1">Belongs to the site-specific recombinase resolvase family.</text>
</comment>
<evidence type="ECO:0000259" key="3">
    <source>
        <dbReference type="SMART" id="SM00857"/>
    </source>
</evidence>
<feature type="domain" description="Resolvase/invertase-type recombinase catalytic" evidence="3">
    <location>
        <begin position="4"/>
        <end position="145"/>
    </location>
</feature>
<reference evidence="4 5" key="1">
    <citation type="submission" date="2018-01" db="EMBL/GenBank/DDBJ databases">
        <title>Successful Treatment of Persistent Burkholderia cepacia Bacteremia with Ceftazidime-Avibactam.</title>
        <authorList>
            <person name="Tamma P."/>
            <person name="Fan Y."/>
            <person name="Bergman Y."/>
            <person name="Sick-Samuels A."/>
            <person name="Hsu A."/>
            <person name="Timp W."/>
            <person name="Simner P."/>
        </authorList>
    </citation>
    <scope>NUCLEOTIDE SEQUENCE [LARGE SCALE GENOMIC DNA]</scope>
    <source>
        <strain evidence="4 5">170816</strain>
    </source>
</reference>
<dbReference type="Gene3D" id="1.10.10.60">
    <property type="entry name" value="Homeodomain-like"/>
    <property type="match status" value="1"/>
</dbReference>
<dbReference type="RefSeq" id="WP_089463703.1">
    <property type="nucleotide sequence ID" value="NZ_CM009577.1"/>
</dbReference>
<dbReference type="GO" id="GO:0003677">
    <property type="term" value="F:DNA binding"/>
    <property type="evidence" value="ECO:0007669"/>
    <property type="project" value="InterPro"/>
</dbReference>
<sequence>MSRTFLYINSSTDSPFPEQELIAFDKAGHAVALNRVAIDRVPPYVAAAERTELTAILRRAAPGDSLVVLEIAALGCSARDALSTLMQCRSKKIVVQCVEIGNVDLAGRPEPQAVKMLRAVIRLETAARSQRGKAGVQSAQDSGRHVGRPTSLARHDRERVMRALDKGVSVSEVARRFGTSRQTIMRIRASFARAAEAG</sequence>
<dbReference type="Gene3D" id="3.40.50.1390">
    <property type="entry name" value="Resolvase, N-terminal catalytic domain"/>
    <property type="match status" value="1"/>
</dbReference>
<dbReference type="AlphaFoldDB" id="A0A2S5DQJ9"/>
<proteinExistence type="inferred from homology"/>
<evidence type="ECO:0000313" key="5">
    <source>
        <dbReference type="Proteomes" id="UP000238655"/>
    </source>
</evidence>
<dbReference type="InterPro" id="IPR006119">
    <property type="entry name" value="Resolv_N"/>
</dbReference>
<dbReference type="InterPro" id="IPR006120">
    <property type="entry name" value="Resolvase_HTH_dom"/>
</dbReference>
<evidence type="ECO:0000256" key="1">
    <source>
        <dbReference type="ARBA" id="ARBA00009913"/>
    </source>
</evidence>
<comment type="caution">
    <text evidence="4">The sequence shown here is derived from an EMBL/GenBank/DDBJ whole genome shotgun (WGS) entry which is preliminary data.</text>
</comment>
<dbReference type="Pfam" id="PF02796">
    <property type="entry name" value="HTH_7"/>
    <property type="match status" value="1"/>
</dbReference>
<dbReference type="EMBL" id="PQVP01000003">
    <property type="protein sequence ID" value="POZ81371.1"/>
    <property type="molecule type" value="Genomic_DNA"/>
</dbReference>
<dbReference type="SUPFAM" id="SSF53041">
    <property type="entry name" value="Resolvase-like"/>
    <property type="match status" value="1"/>
</dbReference>
<protein>
    <submittedName>
        <fullName evidence="4">Recombinase family protein</fullName>
    </submittedName>
</protein>
<dbReference type="InterPro" id="IPR036162">
    <property type="entry name" value="Resolvase-like_N_sf"/>
</dbReference>
<feature type="region of interest" description="Disordered" evidence="2">
    <location>
        <begin position="131"/>
        <end position="157"/>
    </location>
</feature>
<dbReference type="SUPFAM" id="SSF46689">
    <property type="entry name" value="Homeodomain-like"/>
    <property type="match status" value="1"/>
</dbReference>
<accession>A0A2S5DQJ9</accession>
<evidence type="ECO:0000313" key="4">
    <source>
        <dbReference type="EMBL" id="POZ81371.1"/>
    </source>
</evidence>
<dbReference type="InterPro" id="IPR009057">
    <property type="entry name" value="Homeodomain-like_sf"/>
</dbReference>
<dbReference type="CDD" id="cd00569">
    <property type="entry name" value="HTH_Hin_like"/>
    <property type="match status" value="1"/>
</dbReference>
<dbReference type="SMART" id="SM00857">
    <property type="entry name" value="Resolvase"/>
    <property type="match status" value="1"/>
</dbReference>
<organism evidence="4 5">
    <name type="scientific">Burkholderia contaminans</name>
    <dbReference type="NCBI Taxonomy" id="488447"/>
    <lineage>
        <taxon>Bacteria</taxon>
        <taxon>Pseudomonadati</taxon>
        <taxon>Pseudomonadota</taxon>
        <taxon>Betaproteobacteria</taxon>
        <taxon>Burkholderiales</taxon>
        <taxon>Burkholderiaceae</taxon>
        <taxon>Burkholderia</taxon>
        <taxon>Burkholderia cepacia complex</taxon>
    </lineage>
</organism>
<dbReference type="Proteomes" id="UP000238655">
    <property type="component" value="Chromosome 3"/>
</dbReference>
<gene>
    <name evidence="4" type="ORF">C3743_37930</name>
</gene>